<dbReference type="EMBL" id="LYPB01000085">
    <property type="protein sequence ID" value="OAS15094.1"/>
    <property type="molecule type" value="Genomic_DNA"/>
</dbReference>
<organism evidence="2 3">
    <name type="scientific">Paenibacillus oryzisoli</name>
    <dbReference type="NCBI Taxonomy" id="1850517"/>
    <lineage>
        <taxon>Bacteria</taxon>
        <taxon>Bacillati</taxon>
        <taxon>Bacillota</taxon>
        <taxon>Bacilli</taxon>
        <taxon>Bacillales</taxon>
        <taxon>Paenibacillaceae</taxon>
        <taxon>Paenibacillus</taxon>
    </lineage>
</organism>
<feature type="region of interest" description="Disordered" evidence="1">
    <location>
        <begin position="164"/>
        <end position="184"/>
    </location>
</feature>
<comment type="caution">
    <text evidence="2">The sequence shown here is derived from an EMBL/GenBank/DDBJ whole genome shotgun (WGS) entry which is preliminary data.</text>
</comment>
<accession>A0A198A0V7</accession>
<dbReference type="Proteomes" id="UP000078454">
    <property type="component" value="Unassembled WGS sequence"/>
</dbReference>
<evidence type="ECO:0000313" key="2">
    <source>
        <dbReference type="EMBL" id="OAS15094.1"/>
    </source>
</evidence>
<evidence type="ECO:0000313" key="3">
    <source>
        <dbReference type="Proteomes" id="UP000078454"/>
    </source>
</evidence>
<gene>
    <name evidence="2" type="ORF">A8708_22465</name>
</gene>
<reference evidence="2 3" key="1">
    <citation type="submission" date="2016-05" db="EMBL/GenBank/DDBJ databases">
        <title>Paenibacillus sp. 1ZS3-15 nov., isolated from the rhizosphere soil.</title>
        <authorList>
            <person name="Zhang X.X."/>
            <person name="Zhang J."/>
        </authorList>
    </citation>
    <scope>NUCLEOTIDE SEQUENCE [LARGE SCALE GENOMIC DNA]</scope>
    <source>
        <strain evidence="2 3">1ZS3-15</strain>
    </source>
</reference>
<proteinExistence type="predicted"/>
<protein>
    <submittedName>
        <fullName evidence="2">Uncharacterized protein</fullName>
    </submittedName>
</protein>
<sequence length="301" mass="32634">MATVSVVSIFTRGARSSDTPEMRRARVQGDIDRATEAWGSGFFPGVRANINFVSFREYYISDVTIVANTVSSVNDARVQSLIMQARTVNNNATAMYVVYLSGPSLSSGAVGNGGPQTTFFNSATNYGLYGQVVLTDNASDSYLLAHEAGHVLFGRFTSNSSNSFTINDPSNPGNDHNDNPQNLMNGFVPSSNPFINEAQGNVAIQSKLILENNFSGMAPVSISASASGSLASGQYPIKCEKVPACPCCDRPKPIHESEKVKKINKEITKLIKEIGPDNLNLKFKPRTDPYRKCKCKCKDHD</sequence>
<name>A0A198A0V7_9BACL</name>
<dbReference type="AlphaFoldDB" id="A0A198A0V7"/>
<keyword evidence="3" id="KW-1185">Reference proteome</keyword>
<dbReference type="OrthoDB" id="2565332at2"/>
<dbReference type="RefSeq" id="WP_068668660.1">
    <property type="nucleotide sequence ID" value="NZ_LYPB01000085.1"/>
</dbReference>
<evidence type="ECO:0000256" key="1">
    <source>
        <dbReference type="SAM" id="MobiDB-lite"/>
    </source>
</evidence>
<feature type="compositionally biased region" description="Polar residues" evidence="1">
    <location>
        <begin position="166"/>
        <end position="184"/>
    </location>
</feature>